<dbReference type="InterPro" id="IPR016071">
    <property type="entry name" value="Staphylococal_nuclease_OB-fold"/>
</dbReference>
<dbReference type="Pfam" id="PF00565">
    <property type="entry name" value="SNase"/>
    <property type="match status" value="1"/>
</dbReference>
<dbReference type="RefSeq" id="WP_190467573.1">
    <property type="nucleotide sequence ID" value="NZ_JACJSG010000004.1"/>
</dbReference>
<sequence>MKKFAVGVTCLFGLVFLVLMILFPKEKPNSQLCEVTQVTSGDSLTLNCDNQTRQLRLCGVVISGNQAEAKRVIASLAENKSVSAVFSGNTAEIFVPGSEEEKMLSEELLVKGLAKFNVQDNCPNSDTLKIAEQMAKEKLLGVWK</sequence>
<comment type="caution">
    <text evidence="2">The sequence shown here is derived from an EMBL/GenBank/DDBJ whole genome shotgun (WGS) entry which is preliminary data.</text>
</comment>
<dbReference type="SUPFAM" id="SSF50199">
    <property type="entry name" value="Staphylococcal nuclease"/>
    <property type="match status" value="1"/>
</dbReference>
<evidence type="ECO:0000259" key="1">
    <source>
        <dbReference type="Pfam" id="PF00565"/>
    </source>
</evidence>
<name>A0ABR8D2B8_9NOST</name>
<gene>
    <name evidence="2" type="ORF">H6G83_04485</name>
</gene>
<accession>A0ABR8D2B8</accession>
<dbReference type="EMBL" id="JACJSG010000004">
    <property type="protein sequence ID" value="MBD2499883.1"/>
    <property type="molecule type" value="Genomic_DNA"/>
</dbReference>
<evidence type="ECO:0000313" key="3">
    <source>
        <dbReference type="Proteomes" id="UP000661112"/>
    </source>
</evidence>
<reference evidence="2 3" key="1">
    <citation type="journal article" date="2020" name="ISME J.">
        <title>Comparative genomics reveals insights into cyanobacterial evolution and habitat adaptation.</title>
        <authorList>
            <person name="Chen M.Y."/>
            <person name="Teng W.K."/>
            <person name="Zhao L."/>
            <person name="Hu C.X."/>
            <person name="Zhou Y.K."/>
            <person name="Han B.P."/>
            <person name="Song L.R."/>
            <person name="Shu W.S."/>
        </authorList>
    </citation>
    <scope>NUCLEOTIDE SEQUENCE [LARGE SCALE GENOMIC DNA]</scope>
    <source>
        <strain evidence="2 3">FACHB-119</strain>
    </source>
</reference>
<organism evidence="2 3">
    <name type="scientific">Anabaena azotica FACHB-119</name>
    <dbReference type="NCBI Taxonomy" id="947527"/>
    <lineage>
        <taxon>Bacteria</taxon>
        <taxon>Bacillati</taxon>
        <taxon>Cyanobacteriota</taxon>
        <taxon>Cyanophyceae</taxon>
        <taxon>Nostocales</taxon>
        <taxon>Nostocaceae</taxon>
        <taxon>Anabaena</taxon>
        <taxon>Anabaena azotica</taxon>
    </lineage>
</organism>
<proteinExistence type="predicted"/>
<dbReference type="Proteomes" id="UP000661112">
    <property type="component" value="Unassembled WGS sequence"/>
</dbReference>
<feature type="domain" description="TNase-like" evidence="1">
    <location>
        <begin position="92"/>
        <end position="144"/>
    </location>
</feature>
<protein>
    <submittedName>
        <fullName evidence="2">Thermonuclease family protein</fullName>
    </submittedName>
</protein>
<dbReference type="InterPro" id="IPR035437">
    <property type="entry name" value="SNase_OB-fold_sf"/>
</dbReference>
<keyword evidence="3" id="KW-1185">Reference proteome</keyword>
<evidence type="ECO:0000313" key="2">
    <source>
        <dbReference type="EMBL" id="MBD2499883.1"/>
    </source>
</evidence>
<dbReference type="Gene3D" id="2.40.50.90">
    <property type="match status" value="1"/>
</dbReference>